<accession>A0AAV4WQP2</accession>
<comment type="caution">
    <text evidence="2">The sequence shown here is derived from an EMBL/GenBank/DDBJ whole genome shotgun (WGS) entry which is preliminary data.</text>
</comment>
<keyword evidence="3" id="KW-1185">Reference proteome</keyword>
<feature type="chain" id="PRO_5043831404" evidence="1">
    <location>
        <begin position="18"/>
        <end position="259"/>
    </location>
</feature>
<name>A0AAV4WQP2_CAEEX</name>
<evidence type="ECO:0000313" key="3">
    <source>
        <dbReference type="Proteomes" id="UP001054945"/>
    </source>
</evidence>
<feature type="signal peptide" evidence="1">
    <location>
        <begin position="1"/>
        <end position="17"/>
    </location>
</feature>
<gene>
    <name evidence="2" type="ORF">CEXT_86141</name>
</gene>
<dbReference type="AlphaFoldDB" id="A0AAV4WQP2"/>
<organism evidence="2 3">
    <name type="scientific">Caerostris extrusa</name>
    <name type="common">Bark spider</name>
    <name type="synonym">Caerostris bankana</name>
    <dbReference type="NCBI Taxonomy" id="172846"/>
    <lineage>
        <taxon>Eukaryota</taxon>
        <taxon>Metazoa</taxon>
        <taxon>Ecdysozoa</taxon>
        <taxon>Arthropoda</taxon>
        <taxon>Chelicerata</taxon>
        <taxon>Arachnida</taxon>
        <taxon>Araneae</taxon>
        <taxon>Araneomorphae</taxon>
        <taxon>Entelegynae</taxon>
        <taxon>Araneoidea</taxon>
        <taxon>Araneidae</taxon>
        <taxon>Caerostris</taxon>
    </lineage>
</organism>
<sequence length="259" mass="29489">MLLGRSLISLPSIPCWCSCCLFLSVDNENDCGFLFGGHPTQFLRLVSSRCSEFSVVEDQVLICDISIDQSGLSGYIPDIVNGFLSSPEESLWPMAEAQLLQNGGRLSTDEIWFETIRETLVQSAVLNLDFKDRKIEASAIQKTLSAVKSNEILRNSYRRHSENKPQFSLDSSMAENIDILGIQDGLSSAPDEKRYISSLDAFLSPAFVTVSFRDSGKRPFSGVVLFWRLRDCFRVWKWYFRIPNFKPRHFELAFFRVDI</sequence>
<evidence type="ECO:0000256" key="1">
    <source>
        <dbReference type="SAM" id="SignalP"/>
    </source>
</evidence>
<evidence type="ECO:0000313" key="2">
    <source>
        <dbReference type="EMBL" id="GIY85017.1"/>
    </source>
</evidence>
<dbReference type="Proteomes" id="UP001054945">
    <property type="component" value="Unassembled WGS sequence"/>
</dbReference>
<dbReference type="EMBL" id="BPLR01016605">
    <property type="protein sequence ID" value="GIY85017.1"/>
    <property type="molecule type" value="Genomic_DNA"/>
</dbReference>
<keyword evidence="1" id="KW-0732">Signal</keyword>
<protein>
    <submittedName>
        <fullName evidence="2">Uncharacterized protein</fullName>
    </submittedName>
</protein>
<proteinExistence type="predicted"/>
<reference evidence="2 3" key="1">
    <citation type="submission" date="2021-06" db="EMBL/GenBank/DDBJ databases">
        <title>Caerostris extrusa draft genome.</title>
        <authorList>
            <person name="Kono N."/>
            <person name="Arakawa K."/>
        </authorList>
    </citation>
    <scope>NUCLEOTIDE SEQUENCE [LARGE SCALE GENOMIC DNA]</scope>
</reference>